<feature type="region of interest" description="Disordered" evidence="1">
    <location>
        <begin position="1"/>
        <end position="20"/>
    </location>
</feature>
<proteinExistence type="predicted"/>
<name>A0A2R8BA17_9RHOB</name>
<evidence type="ECO:0000256" key="1">
    <source>
        <dbReference type="SAM" id="MobiDB-lite"/>
    </source>
</evidence>
<keyword evidence="2" id="KW-1133">Transmembrane helix</keyword>
<dbReference type="Proteomes" id="UP000244880">
    <property type="component" value="Unassembled WGS sequence"/>
</dbReference>
<organism evidence="3 4">
    <name type="scientific">Ascidiaceihabitans donghaensis</name>
    <dbReference type="NCBI Taxonomy" id="1510460"/>
    <lineage>
        <taxon>Bacteria</taxon>
        <taxon>Pseudomonadati</taxon>
        <taxon>Pseudomonadota</taxon>
        <taxon>Alphaproteobacteria</taxon>
        <taxon>Rhodobacterales</taxon>
        <taxon>Paracoccaceae</taxon>
        <taxon>Ascidiaceihabitans</taxon>
    </lineage>
</organism>
<keyword evidence="2" id="KW-0812">Transmembrane</keyword>
<dbReference type="RefSeq" id="WP_108827196.1">
    <property type="nucleotide sequence ID" value="NZ_OMOR01000001.1"/>
</dbReference>
<sequence length="417" mass="44673">MSEAFLANTSTQGLSPLGTAPQRSYELISGTIRDALGDRHAAVFAEPVATQYGDRFDWYAVADGKPQRLDALDDDTRQLVQDDLDGLIADITALGTDLLAKTNPDEQRLGEALSNAVRYPGAECVYVLSGGEEMQPVLLNWAWVSDTQAVVAGDLSGTEGAARAKKTAAVKAAAAAQVAAAAAPVAPPPRADERDRGPFGLWWLLWLGWLLLLIMIAAILYLMVEACALRIPGVASYCPPPGPVASVEERLSLSLRDRIATAERQIAIADRACQPKQQASLIPDADQTRLADRGAREGKLTVSLLWDSIADLHLDVRCPAGDTINYGKQNACGGVLDVGGNHSRTTAQADAIESMYFDAPQTGQYSVSVSLYNPYGGATTEDFRLRVRNGDKIETYDGRVVRGQGPWTKTFTVGKGN</sequence>
<evidence type="ECO:0000313" key="4">
    <source>
        <dbReference type="Proteomes" id="UP000244880"/>
    </source>
</evidence>
<accession>A0A2R8BA17</accession>
<keyword evidence="2" id="KW-0472">Membrane</keyword>
<feature type="transmembrane region" description="Helical" evidence="2">
    <location>
        <begin position="200"/>
        <end position="224"/>
    </location>
</feature>
<protein>
    <submittedName>
        <fullName evidence="3">Uncharacterized protein</fullName>
    </submittedName>
</protein>
<dbReference type="OrthoDB" id="1090891at2"/>
<dbReference type="EMBL" id="OMOR01000001">
    <property type="protein sequence ID" value="SPH19910.1"/>
    <property type="molecule type" value="Genomic_DNA"/>
</dbReference>
<evidence type="ECO:0000256" key="2">
    <source>
        <dbReference type="SAM" id="Phobius"/>
    </source>
</evidence>
<reference evidence="3 4" key="1">
    <citation type="submission" date="2018-03" db="EMBL/GenBank/DDBJ databases">
        <authorList>
            <person name="Keele B.F."/>
        </authorList>
    </citation>
    <scope>NUCLEOTIDE SEQUENCE [LARGE SCALE GENOMIC DNA]</scope>
    <source>
        <strain evidence="3 4">CECT 8599</strain>
    </source>
</reference>
<keyword evidence="4" id="KW-1185">Reference proteome</keyword>
<dbReference type="AlphaFoldDB" id="A0A2R8BA17"/>
<evidence type="ECO:0000313" key="3">
    <source>
        <dbReference type="EMBL" id="SPH19910.1"/>
    </source>
</evidence>
<gene>
    <name evidence="3" type="ORF">ASD8599_00650</name>
</gene>